<evidence type="ECO:0000313" key="2">
    <source>
        <dbReference type="EMBL" id="SEC20909.1"/>
    </source>
</evidence>
<evidence type="ECO:0008006" key="4">
    <source>
        <dbReference type="Google" id="ProtNLM"/>
    </source>
</evidence>
<proteinExistence type="predicted"/>
<feature type="transmembrane region" description="Helical" evidence="1">
    <location>
        <begin position="6"/>
        <end position="27"/>
    </location>
</feature>
<dbReference type="AlphaFoldDB" id="A0A231G0J1"/>
<reference evidence="3" key="1">
    <citation type="submission" date="2016-10" db="EMBL/GenBank/DDBJ databases">
        <authorList>
            <person name="Varghese N."/>
            <person name="Submissions S."/>
        </authorList>
    </citation>
    <scope>NUCLEOTIDE SEQUENCE [LARGE SCALE GENOMIC DNA]</scope>
    <source>
        <strain evidence="3">BS3660</strain>
    </source>
</reference>
<dbReference type="RefSeq" id="WP_090454879.1">
    <property type="nucleotide sequence ID" value="NZ_FNTC01000002.1"/>
</dbReference>
<gene>
    <name evidence="2" type="ORF">SAMN04490187_3557</name>
</gene>
<protein>
    <recommendedName>
        <fullName evidence="4">DUF3301 domain-containing protein</fullName>
    </recommendedName>
</protein>
<keyword evidence="3" id="KW-1185">Reference proteome</keyword>
<dbReference type="EMBL" id="FNTC01000002">
    <property type="protein sequence ID" value="SEC20909.1"/>
    <property type="molecule type" value="Genomic_DNA"/>
</dbReference>
<sequence>MGDSFWSRFGLELILMTFSVFFCYAMYHTHVTYQRRNKKQIDEAFRKAMAQHGIENVEIRQDHTMLGARGKVGKRLFDVHRILHCPPDRWFVYIHVEDTNPVLMPISEQRAMASLNSQGGIE</sequence>
<keyword evidence="1" id="KW-1133">Transmembrane helix</keyword>
<evidence type="ECO:0000313" key="3">
    <source>
        <dbReference type="Proteomes" id="UP000198542"/>
    </source>
</evidence>
<evidence type="ECO:0000256" key="1">
    <source>
        <dbReference type="SAM" id="Phobius"/>
    </source>
</evidence>
<accession>A0A231G0J1</accession>
<keyword evidence="1" id="KW-0472">Membrane</keyword>
<organism evidence="2 3">
    <name type="scientific">Pseudomonas jessenii</name>
    <dbReference type="NCBI Taxonomy" id="77298"/>
    <lineage>
        <taxon>Bacteria</taxon>
        <taxon>Pseudomonadati</taxon>
        <taxon>Pseudomonadota</taxon>
        <taxon>Gammaproteobacteria</taxon>
        <taxon>Pseudomonadales</taxon>
        <taxon>Pseudomonadaceae</taxon>
        <taxon>Pseudomonas</taxon>
    </lineage>
</organism>
<dbReference type="Proteomes" id="UP000198542">
    <property type="component" value="Unassembled WGS sequence"/>
</dbReference>
<name>A0A231G0J1_PSEJE</name>
<keyword evidence="1" id="KW-0812">Transmembrane</keyword>